<dbReference type="EMBL" id="BAIV01000023">
    <property type="protein sequence ID" value="GAE85094.1"/>
    <property type="molecule type" value="Genomic_DNA"/>
</dbReference>
<evidence type="ECO:0000313" key="2">
    <source>
        <dbReference type="EMBL" id="GAE85094.1"/>
    </source>
</evidence>
<dbReference type="InterPro" id="IPR018490">
    <property type="entry name" value="cNMP-bd_dom_sf"/>
</dbReference>
<dbReference type="CDD" id="cd00038">
    <property type="entry name" value="CAP_ED"/>
    <property type="match status" value="1"/>
</dbReference>
<dbReference type="Proteomes" id="UP000019131">
    <property type="component" value="Unassembled WGS sequence"/>
</dbReference>
<gene>
    <name evidence="2" type="ORF">JCM10512_3495</name>
</gene>
<reference evidence="2 3" key="1">
    <citation type="journal article" date="2014" name="Genome Announc.">
        <title>Draft Genome Sequence of Bacteroides reticulotermitis Strain JCM 10512T, Isolated from the Gut of a Termite.</title>
        <authorList>
            <person name="Yuki M."/>
            <person name="Oshima K."/>
            <person name="Suda W."/>
            <person name="Sakamoto M."/>
            <person name="Iida T."/>
            <person name="Hattori M."/>
            <person name="Ohkuma M."/>
        </authorList>
    </citation>
    <scope>NUCLEOTIDE SEQUENCE [LARGE SCALE GENOMIC DNA]</scope>
    <source>
        <strain evidence="2 3">JCM 10512</strain>
    </source>
</reference>
<accession>W4UX65</accession>
<dbReference type="SUPFAM" id="SSF51206">
    <property type="entry name" value="cAMP-binding domain-like"/>
    <property type="match status" value="1"/>
</dbReference>
<dbReference type="PROSITE" id="PS50042">
    <property type="entry name" value="CNMP_BINDING_3"/>
    <property type="match status" value="1"/>
</dbReference>
<keyword evidence="3" id="KW-1185">Reference proteome</keyword>
<evidence type="ECO:0000313" key="3">
    <source>
        <dbReference type="Proteomes" id="UP000019131"/>
    </source>
</evidence>
<name>W4UX65_9BACE</name>
<sequence>MNSSSMKNIISKIKQVYPVSDEALQELQANMEVRYYPKGTYLVQSGMTDRLVYFIEEGVTRSVFHHNGQDTTTWFSQEGDITFGMDSLYYQRPSIESIETLTDCTIYVIYIDKLNALYEKYIDIANWGRILHQDVNKDLSHIFVERLQLSPKERYDRFNQRHPGLINRVKLKYVAAFLGISIYTLSRVRAQK</sequence>
<organism evidence="2 3">
    <name type="scientific">Bacteroides reticulotermitis JCM 10512</name>
    <dbReference type="NCBI Taxonomy" id="1445607"/>
    <lineage>
        <taxon>Bacteria</taxon>
        <taxon>Pseudomonadati</taxon>
        <taxon>Bacteroidota</taxon>
        <taxon>Bacteroidia</taxon>
        <taxon>Bacteroidales</taxon>
        <taxon>Bacteroidaceae</taxon>
        <taxon>Bacteroides</taxon>
    </lineage>
</organism>
<dbReference type="AlphaFoldDB" id="W4UX65"/>
<proteinExistence type="predicted"/>
<dbReference type="Pfam" id="PF00027">
    <property type="entry name" value="cNMP_binding"/>
    <property type="match status" value="1"/>
</dbReference>
<comment type="caution">
    <text evidence="2">The sequence shown here is derived from an EMBL/GenBank/DDBJ whole genome shotgun (WGS) entry which is preliminary data.</text>
</comment>
<protein>
    <submittedName>
        <fullName evidence="2">cAMP-binding proteins</fullName>
    </submittedName>
</protein>
<dbReference type="InterPro" id="IPR000595">
    <property type="entry name" value="cNMP-bd_dom"/>
</dbReference>
<feature type="domain" description="Cyclic nucleotide-binding" evidence="1">
    <location>
        <begin position="15"/>
        <end position="109"/>
    </location>
</feature>
<dbReference type="STRING" id="1445607.JCM10512_3495"/>
<dbReference type="InterPro" id="IPR014710">
    <property type="entry name" value="RmlC-like_jellyroll"/>
</dbReference>
<dbReference type="Gene3D" id="2.60.120.10">
    <property type="entry name" value="Jelly Rolls"/>
    <property type="match status" value="1"/>
</dbReference>
<evidence type="ECO:0000259" key="1">
    <source>
        <dbReference type="PROSITE" id="PS50042"/>
    </source>
</evidence>